<dbReference type="Proteomes" id="UP000326678">
    <property type="component" value="Chromosome Gxm1"/>
</dbReference>
<proteinExistence type="predicted"/>
<gene>
    <name evidence="1" type="ORF">GXM_02443</name>
</gene>
<dbReference type="AlphaFoldDB" id="A0A5P8VX35"/>
<organism evidence="1 2">
    <name type="scientific">Nostoc sphaeroides CCNUC1</name>
    <dbReference type="NCBI Taxonomy" id="2653204"/>
    <lineage>
        <taxon>Bacteria</taxon>
        <taxon>Bacillati</taxon>
        <taxon>Cyanobacteriota</taxon>
        <taxon>Cyanophyceae</taxon>
        <taxon>Nostocales</taxon>
        <taxon>Nostocaceae</taxon>
        <taxon>Nostoc</taxon>
    </lineage>
</organism>
<keyword evidence="2" id="KW-1185">Reference proteome</keyword>
<sequence>MISDRLYDYFGGAIAILSSTQMQWGKLIAEICPNTTPNKLDKMEKTT</sequence>
<evidence type="ECO:0000313" key="1">
    <source>
        <dbReference type="EMBL" id="QFS44968.1"/>
    </source>
</evidence>
<dbReference type="EMBL" id="CP045226">
    <property type="protein sequence ID" value="QFS44968.1"/>
    <property type="molecule type" value="Genomic_DNA"/>
</dbReference>
<protein>
    <submittedName>
        <fullName evidence="1">Uncharacterized protein</fullName>
    </submittedName>
</protein>
<name>A0A5P8VX35_9NOSO</name>
<accession>A0A5P8VX35</accession>
<dbReference type="KEGG" id="nsh:GXM_02443"/>
<reference evidence="1 2" key="1">
    <citation type="submission" date="2019-10" db="EMBL/GenBank/DDBJ databases">
        <title>Genomic and transcriptomic insights into the perfect genentic adaptation of a filamentous nitrogen-fixing cyanobacterium to rice fields.</title>
        <authorList>
            <person name="Chen Z."/>
        </authorList>
    </citation>
    <scope>NUCLEOTIDE SEQUENCE [LARGE SCALE GENOMIC DNA]</scope>
    <source>
        <strain evidence="1">CCNUC1</strain>
    </source>
</reference>
<evidence type="ECO:0000313" key="2">
    <source>
        <dbReference type="Proteomes" id="UP000326678"/>
    </source>
</evidence>